<feature type="region of interest" description="Disordered" evidence="1">
    <location>
        <begin position="1"/>
        <end position="29"/>
    </location>
</feature>
<dbReference type="AlphaFoldDB" id="A0A383AGW9"/>
<feature type="compositionally biased region" description="Polar residues" evidence="1">
    <location>
        <begin position="16"/>
        <end position="29"/>
    </location>
</feature>
<name>A0A383AGW9_9ZZZZ</name>
<evidence type="ECO:0000256" key="1">
    <source>
        <dbReference type="SAM" id="MobiDB-lite"/>
    </source>
</evidence>
<feature type="non-terminal residue" evidence="2">
    <location>
        <position position="174"/>
    </location>
</feature>
<gene>
    <name evidence="2" type="ORF">METZ01_LOCUS459911</name>
</gene>
<protein>
    <submittedName>
        <fullName evidence="2">Uncharacterized protein</fullName>
    </submittedName>
</protein>
<proteinExistence type="predicted"/>
<accession>A0A383AGW9</accession>
<reference evidence="2" key="1">
    <citation type="submission" date="2018-05" db="EMBL/GenBank/DDBJ databases">
        <authorList>
            <person name="Lanie J.A."/>
            <person name="Ng W.-L."/>
            <person name="Kazmierczak K.M."/>
            <person name="Andrzejewski T.M."/>
            <person name="Davidsen T.M."/>
            <person name="Wayne K.J."/>
            <person name="Tettelin H."/>
            <person name="Glass J.I."/>
            <person name="Rusch D."/>
            <person name="Podicherti R."/>
            <person name="Tsui H.-C.T."/>
            <person name="Winkler M.E."/>
        </authorList>
    </citation>
    <scope>NUCLEOTIDE SEQUENCE</scope>
</reference>
<dbReference type="EMBL" id="UINC01192093">
    <property type="protein sequence ID" value="SVE07057.1"/>
    <property type="molecule type" value="Genomic_DNA"/>
</dbReference>
<sequence length="174" mass="19722">MQQEDVDYIAPRDRGGSSNSDYWTTGGRNTSSGRVIDFIGLSSNFDNLDQAPNLRESIIEDFERKATKAESRKLLDFSSNSDEWLEVNWPILAKVVGAAIASCGREQGFWRTSGKDARQSHKFWSAMRKDGTKTAKGSYLKYDDWQKLVWRFRQDRLDPSAAVLRGQSHPPSTP</sequence>
<evidence type="ECO:0000313" key="2">
    <source>
        <dbReference type="EMBL" id="SVE07057.1"/>
    </source>
</evidence>
<organism evidence="2">
    <name type="scientific">marine metagenome</name>
    <dbReference type="NCBI Taxonomy" id="408172"/>
    <lineage>
        <taxon>unclassified sequences</taxon>
        <taxon>metagenomes</taxon>
        <taxon>ecological metagenomes</taxon>
    </lineage>
</organism>